<feature type="compositionally biased region" description="Basic residues" evidence="1">
    <location>
        <begin position="1"/>
        <end position="15"/>
    </location>
</feature>
<dbReference type="PANTHER" id="PTHR33408:SF2">
    <property type="entry name" value="TRANSPOSASE DDE DOMAIN-CONTAINING PROTEIN"/>
    <property type="match status" value="1"/>
</dbReference>
<evidence type="ECO:0000256" key="1">
    <source>
        <dbReference type="SAM" id="MobiDB-lite"/>
    </source>
</evidence>
<gene>
    <name evidence="3" type="ORF">S01H4_56301</name>
</gene>
<sequence>MRTPRRSKSAHRTLHRGPFSGSGIGCRRRGSPWLGACDWLPEEHLARFVADLVDEHLDLSRIHAAYTEGRGGPPYDPRLMVRILLYGYTTGMRSSRAIERKCVDDVPFRWLAAGAAAG</sequence>
<organism evidence="3">
    <name type="scientific">marine sediment metagenome</name>
    <dbReference type="NCBI Taxonomy" id="412755"/>
    <lineage>
        <taxon>unclassified sequences</taxon>
        <taxon>metagenomes</taxon>
        <taxon>ecological metagenomes</taxon>
    </lineage>
</organism>
<evidence type="ECO:0000259" key="2">
    <source>
        <dbReference type="Pfam" id="PF05598"/>
    </source>
</evidence>
<accession>X1EVY8</accession>
<feature type="domain" description="Transposase InsH N-terminal" evidence="2">
    <location>
        <begin position="38"/>
        <end position="113"/>
    </location>
</feature>
<dbReference type="InterPro" id="IPR008490">
    <property type="entry name" value="Transposase_InsH_N"/>
</dbReference>
<proteinExistence type="predicted"/>
<dbReference type="EMBL" id="BART01032610">
    <property type="protein sequence ID" value="GAH12793.1"/>
    <property type="molecule type" value="Genomic_DNA"/>
</dbReference>
<protein>
    <recommendedName>
        <fullName evidence="2">Transposase InsH N-terminal domain-containing protein</fullName>
    </recommendedName>
</protein>
<feature type="region of interest" description="Disordered" evidence="1">
    <location>
        <begin position="1"/>
        <end position="23"/>
    </location>
</feature>
<dbReference type="PANTHER" id="PTHR33408">
    <property type="entry name" value="TRANSPOSASE"/>
    <property type="match status" value="1"/>
</dbReference>
<evidence type="ECO:0000313" key="3">
    <source>
        <dbReference type="EMBL" id="GAH12793.1"/>
    </source>
</evidence>
<reference evidence="3" key="1">
    <citation type="journal article" date="2014" name="Front. Microbiol.">
        <title>High frequency of phylogenetically diverse reductive dehalogenase-homologous genes in deep subseafloor sedimentary metagenomes.</title>
        <authorList>
            <person name="Kawai M."/>
            <person name="Futagami T."/>
            <person name="Toyoda A."/>
            <person name="Takaki Y."/>
            <person name="Nishi S."/>
            <person name="Hori S."/>
            <person name="Arai W."/>
            <person name="Tsubouchi T."/>
            <person name="Morono Y."/>
            <person name="Uchiyama I."/>
            <person name="Ito T."/>
            <person name="Fujiyama A."/>
            <person name="Inagaki F."/>
            <person name="Takami H."/>
        </authorList>
    </citation>
    <scope>NUCLEOTIDE SEQUENCE</scope>
    <source>
        <strain evidence="3">Expedition CK06-06</strain>
    </source>
</reference>
<dbReference type="Pfam" id="PF05598">
    <property type="entry name" value="DUF772"/>
    <property type="match status" value="1"/>
</dbReference>
<dbReference type="AlphaFoldDB" id="X1EVY8"/>
<comment type="caution">
    <text evidence="3">The sequence shown here is derived from an EMBL/GenBank/DDBJ whole genome shotgun (WGS) entry which is preliminary data.</text>
</comment>
<name>X1EVY8_9ZZZZ</name>